<keyword evidence="1" id="KW-0472">Membrane</keyword>
<dbReference type="Proteomes" id="UP000183567">
    <property type="component" value="Unassembled WGS sequence"/>
</dbReference>
<protein>
    <recommendedName>
        <fullName evidence="2">DUF6533 domain-containing protein</fullName>
    </recommendedName>
</protein>
<name>A0A1J8R401_9AGAM</name>
<accession>A0A1J8R401</accession>
<dbReference type="EMBL" id="LVVM01000584">
    <property type="protein sequence ID" value="OJA20369.1"/>
    <property type="molecule type" value="Genomic_DNA"/>
</dbReference>
<feature type="transmembrane region" description="Helical" evidence="1">
    <location>
        <begin position="55"/>
        <end position="73"/>
    </location>
</feature>
<feature type="transmembrane region" description="Helical" evidence="1">
    <location>
        <begin position="120"/>
        <end position="141"/>
    </location>
</feature>
<feature type="transmembrane region" description="Helical" evidence="1">
    <location>
        <begin position="168"/>
        <end position="192"/>
    </location>
</feature>
<sequence length="287" mass="32702">MQAAVHLGGAASPEVLMRLRYGYVALATLWIYDYVTTLDEELPFILEFSWRTAKCLYLACRYLPFVYLGATLFRTLDQHPMLSMCETYYSLDSYLGGVIVFAAESIFFVRAYAIWDRSRWILWVFIVSVILLLTPIVAILVEYNSSTTVTDEIAPGISGCSKIGEGSIIFVVYVLIVIGETEILLLTLYRAIVKYQYRRQGTNVLKTLIQHNIFYYVCGLISSVFLIFAIVAFPPSYSDIASSTQITIHAMLVTRMHRELWRSNNESSYPEQYTLTTFHAAAPYRSV</sequence>
<evidence type="ECO:0000313" key="4">
    <source>
        <dbReference type="Proteomes" id="UP000183567"/>
    </source>
</evidence>
<dbReference type="InterPro" id="IPR045340">
    <property type="entry name" value="DUF6533"/>
</dbReference>
<feature type="transmembrane region" description="Helical" evidence="1">
    <location>
        <begin position="213"/>
        <end position="233"/>
    </location>
</feature>
<keyword evidence="1" id="KW-1133">Transmembrane helix</keyword>
<dbReference type="AlphaFoldDB" id="A0A1J8R401"/>
<evidence type="ECO:0000259" key="2">
    <source>
        <dbReference type="Pfam" id="PF20151"/>
    </source>
</evidence>
<keyword evidence="1" id="KW-0812">Transmembrane</keyword>
<reference evidence="3 4" key="1">
    <citation type="submission" date="2016-03" db="EMBL/GenBank/DDBJ databases">
        <title>Comparative genomics of the ectomycorrhizal sister species Rhizopogon vinicolor and Rhizopogon vesiculosus (Basidiomycota: Boletales) reveals a divergence of the mating type B locus.</title>
        <authorList>
            <person name="Mujic A.B."/>
            <person name="Kuo A."/>
            <person name="Tritt A."/>
            <person name="Lipzen A."/>
            <person name="Chen C."/>
            <person name="Johnson J."/>
            <person name="Sharma A."/>
            <person name="Barry K."/>
            <person name="Grigoriev I.V."/>
            <person name="Spatafora J.W."/>
        </authorList>
    </citation>
    <scope>NUCLEOTIDE SEQUENCE [LARGE SCALE GENOMIC DNA]</scope>
    <source>
        <strain evidence="3 4">AM-OR11-056</strain>
    </source>
</reference>
<feature type="transmembrane region" description="Helical" evidence="1">
    <location>
        <begin position="93"/>
        <end position="113"/>
    </location>
</feature>
<gene>
    <name evidence="3" type="ORF">AZE42_09498</name>
</gene>
<evidence type="ECO:0000256" key="1">
    <source>
        <dbReference type="SAM" id="Phobius"/>
    </source>
</evidence>
<evidence type="ECO:0000313" key="3">
    <source>
        <dbReference type="EMBL" id="OJA20369.1"/>
    </source>
</evidence>
<comment type="caution">
    <text evidence="3">The sequence shown here is derived from an EMBL/GenBank/DDBJ whole genome shotgun (WGS) entry which is preliminary data.</text>
</comment>
<dbReference type="OrthoDB" id="3350812at2759"/>
<keyword evidence="4" id="KW-1185">Reference proteome</keyword>
<organism evidence="3 4">
    <name type="scientific">Rhizopogon vesiculosus</name>
    <dbReference type="NCBI Taxonomy" id="180088"/>
    <lineage>
        <taxon>Eukaryota</taxon>
        <taxon>Fungi</taxon>
        <taxon>Dikarya</taxon>
        <taxon>Basidiomycota</taxon>
        <taxon>Agaricomycotina</taxon>
        <taxon>Agaricomycetes</taxon>
        <taxon>Agaricomycetidae</taxon>
        <taxon>Boletales</taxon>
        <taxon>Suillineae</taxon>
        <taxon>Rhizopogonaceae</taxon>
        <taxon>Rhizopogon</taxon>
    </lineage>
</organism>
<proteinExistence type="predicted"/>
<feature type="domain" description="DUF6533" evidence="2">
    <location>
        <begin position="21"/>
        <end position="66"/>
    </location>
</feature>
<dbReference type="Pfam" id="PF20151">
    <property type="entry name" value="DUF6533"/>
    <property type="match status" value="1"/>
</dbReference>